<evidence type="ECO:0000313" key="2">
    <source>
        <dbReference type="Proteomes" id="UP000316416"/>
    </source>
</evidence>
<accession>A0ABX6V9B7</accession>
<dbReference type="RefSeq" id="WP_142874576.1">
    <property type="nucleotide sequence ID" value="NZ_CP045503.2"/>
</dbReference>
<name>A0ABX6V9B7_9GAMM</name>
<organism evidence="1 2">
    <name type="scientific">Shewanella eurypsychrophilus</name>
    <dbReference type="NCBI Taxonomy" id="2593656"/>
    <lineage>
        <taxon>Bacteria</taxon>
        <taxon>Pseudomonadati</taxon>
        <taxon>Pseudomonadota</taxon>
        <taxon>Gammaproteobacteria</taxon>
        <taxon>Alteromonadales</taxon>
        <taxon>Shewanellaceae</taxon>
        <taxon>Shewanella</taxon>
    </lineage>
</organism>
<protein>
    <submittedName>
        <fullName evidence="1">Uncharacterized protein</fullName>
    </submittedName>
</protein>
<gene>
    <name evidence="1" type="ORF">FM038_017190</name>
</gene>
<sequence length="107" mass="12612">MHSPKLFEHPEGRTNYRIKNEYGNYTTIAIDKWVADILQEVLEDVAEYIQSKYGIALARWPLITRRSRGQIIRSNAMKHAFLYQNVHKRLLGWNTDDVLESLEIKPK</sequence>
<dbReference type="Proteomes" id="UP000316416">
    <property type="component" value="Chromosome"/>
</dbReference>
<proteinExistence type="predicted"/>
<evidence type="ECO:0000313" key="1">
    <source>
        <dbReference type="EMBL" id="QPG58955.1"/>
    </source>
</evidence>
<keyword evidence="2" id="KW-1185">Reference proteome</keyword>
<reference evidence="1" key="1">
    <citation type="submission" date="2021-07" db="EMBL/GenBank/DDBJ databases">
        <title>Shewanella sp. YLB-07 whole genome sequence.</title>
        <authorList>
            <person name="Yu L."/>
        </authorList>
    </citation>
    <scope>NUCLEOTIDE SEQUENCE</scope>
    <source>
        <strain evidence="1">YLB-08</strain>
    </source>
</reference>
<dbReference type="EMBL" id="CP045503">
    <property type="protein sequence ID" value="QPG58955.1"/>
    <property type="molecule type" value="Genomic_DNA"/>
</dbReference>